<dbReference type="PANTHER" id="PTHR28062:SF1">
    <property type="entry name" value="TRANSMEMBRANE PROTEIN"/>
    <property type="match status" value="1"/>
</dbReference>
<dbReference type="Proteomes" id="UP001190700">
    <property type="component" value="Unassembled WGS sequence"/>
</dbReference>
<dbReference type="InterPro" id="IPR018786">
    <property type="entry name" value="Mit_KHE1"/>
</dbReference>
<protein>
    <submittedName>
        <fullName evidence="1">Uncharacterized protein</fullName>
    </submittedName>
</protein>
<evidence type="ECO:0000313" key="1">
    <source>
        <dbReference type="EMBL" id="KAK3236570.1"/>
    </source>
</evidence>
<dbReference type="GO" id="GO:1902600">
    <property type="term" value="P:proton transmembrane transport"/>
    <property type="evidence" value="ECO:0007669"/>
    <property type="project" value="TreeGrafter"/>
</dbReference>
<dbReference type="PANTHER" id="PTHR28062">
    <property type="entry name" value="K+-H+ EXCHANGE-LIKE PROTEIN"/>
    <property type="match status" value="1"/>
</dbReference>
<sequence length="282" mass="31945">MSSTSVLRILAFPVFKRKWVFQAWSAGVSGSTAESPVIMRSDQEARVQPDSSTLLAKARSFMLGFQPKVYQTGAYLWQRASTSPPMSFYGAAYRIGNYLLDRLDPIGLHFLSQVPHKVERVELIYPSSIDERLVRRRLRLIVTRHAKVFRSRALRNLVIIGPALPLAFTPFPNLPIYWLGWRLLSDHNAYQAGQRLEAFLNNPGLQIMHRVDETCASQQADVPKYGDAELLIQGSDVLDQIIKPSERWETPLKTEAAKAVAEQFSVPDLDVAVTRYLAYGRR</sequence>
<evidence type="ECO:0000313" key="2">
    <source>
        <dbReference type="Proteomes" id="UP001190700"/>
    </source>
</evidence>
<comment type="caution">
    <text evidence="1">The sequence shown here is derived from an EMBL/GenBank/DDBJ whole genome shotgun (WGS) entry which is preliminary data.</text>
</comment>
<proteinExistence type="predicted"/>
<dbReference type="AlphaFoldDB" id="A0AAE0BIP6"/>
<dbReference type="GO" id="GO:0005743">
    <property type="term" value="C:mitochondrial inner membrane"/>
    <property type="evidence" value="ECO:0007669"/>
    <property type="project" value="TreeGrafter"/>
</dbReference>
<keyword evidence="2" id="KW-1185">Reference proteome</keyword>
<accession>A0AAE0BIP6</accession>
<organism evidence="1 2">
    <name type="scientific">Cymbomonas tetramitiformis</name>
    <dbReference type="NCBI Taxonomy" id="36881"/>
    <lineage>
        <taxon>Eukaryota</taxon>
        <taxon>Viridiplantae</taxon>
        <taxon>Chlorophyta</taxon>
        <taxon>Pyramimonadophyceae</taxon>
        <taxon>Pyramimonadales</taxon>
        <taxon>Pyramimonadaceae</taxon>
        <taxon>Cymbomonas</taxon>
    </lineage>
</organism>
<name>A0AAE0BIP6_9CHLO</name>
<reference evidence="1 2" key="1">
    <citation type="journal article" date="2015" name="Genome Biol. Evol.">
        <title>Comparative Genomics of a Bacterivorous Green Alga Reveals Evolutionary Causalities and Consequences of Phago-Mixotrophic Mode of Nutrition.</title>
        <authorList>
            <person name="Burns J.A."/>
            <person name="Paasch A."/>
            <person name="Narechania A."/>
            <person name="Kim E."/>
        </authorList>
    </citation>
    <scope>NUCLEOTIDE SEQUENCE [LARGE SCALE GENOMIC DNA]</scope>
    <source>
        <strain evidence="1 2">PLY_AMNH</strain>
    </source>
</reference>
<dbReference type="GO" id="GO:0006813">
    <property type="term" value="P:potassium ion transport"/>
    <property type="evidence" value="ECO:0007669"/>
    <property type="project" value="TreeGrafter"/>
</dbReference>
<dbReference type="Pfam" id="PF10173">
    <property type="entry name" value="Mit_KHE1"/>
    <property type="match status" value="1"/>
</dbReference>
<dbReference type="EMBL" id="LGRX02034970">
    <property type="protein sequence ID" value="KAK3236570.1"/>
    <property type="molecule type" value="Genomic_DNA"/>
</dbReference>
<gene>
    <name evidence="1" type="ORF">CYMTET_53297</name>
</gene>